<reference evidence="1 2" key="1">
    <citation type="journal article" date="2013" name="Mar. Genomics">
        <title>Expression of sulfatases in Rhodopirellula baltica and the diversity of sulfatases in the genus Rhodopirellula.</title>
        <authorList>
            <person name="Wegner C.E."/>
            <person name="Richter-Heitmann T."/>
            <person name="Klindworth A."/>
            <person name="Klockow C."/>
            <person name="Richter M."/>
            <person name="Achstetter T."/>
            <person name="Glockner F.O."/>
            <person name="Harder J."/>
        </authorList>
    </citation>
    <scope>NUCLEOTIDE SEQUENCE [LARGE SCALE GENOMIC DNA]</scope>
    <source>
        <strain evidence="1 2">SM41</strain>
    </source>
</reference>
<dbReference type="Proteomes" id="UP000011885">
    <property type="component" value="Unassembled WGS sequence"/>
</dbReference>
<dbReference type="EMBL" id="ANOH01000194">
    <property type="protein sequence ID" value="EMI55827.1"/>
    <property type="molecule type" value="Genomic_DNA"/>
</dbReference>
<gene>
    <name evidence="1" type="ORF">RSSM_02736</name>
</gene>
<dbReference type="AlphaFoldDB" id="M5U2Z0"/>
<proteinExistence type="predicted"/>
<evidence type="ECO:0000313" key="1">
    <source>
        <dbReference type="EMBL" id="EMI55827.1"/>
    </source>
</evidence>
<organism evidence="1 2">
    <name type="scientific">Rhodopirellula sallentina SM41</name>
    <dbReference type="NCBI Taxonomy" id="1263870"/>
    <lineage>
        <taxon>Bacteria</taxon>
        <taxon>Pseudomonadati</taxon>
        <taxon>Planctomycetota</taxon>
        <taxon>Planctomycetia</taxon>
        <taxon>Pirellulales</taxon>
        <taxon>Pirellulaceae</taxon>
        <taxon>Rhodopirellula</taxon>
    </lineage>
</organism>
<dbReference type="PATRIC" id="fig|1263870.3.peg.2908"/>
<protein>
    <submittedName>
        <fullName evidence="1">Uncharacterized protein</fullName>
    </submittedName>
</protein>
<keyword evidence="2" id="KW-1185">Reference proteome</keyword>
<sequence>MEAYRSEGRLLNGNELAHFMRRQRIAIWLEEDQQLDPRYLPLLSPNTLVLYAARKPSWDGKPVENERKNGFPSTPIEFSGVMQFGDGSTVLANTTHDYVEQTYTATVPLFKQVEVDGKQVTVIEEVEETRTRTVAVPKVRQSRIAADAFSLFEMGGKRLPPSEIETRLASPQTVVHVAAGQKVSPWYRKLLALDALVLAERKANAR</sequence>
<evidence type="ECO:0000313" key="2">
    <source>
        <dbReference type="Proteomes" id="UP000011885"/>
    </source>
</evidence>
<comment type="caution">
    <text evidence="1">The sequence shown here is derived from an EMBL/GenBank/DDBJ whole genome shotgun (WGS) entry which is preliminary data.</text>
</comment>
<accession>M5U2Z0</accession>
<name>M5U2Z0_9BACT</name>